<evidence type="ECO:0000313" key="4">
    <source>
        <dbReference type="Proteomes" id="UP000028058"/>
    </source>
</evidence>
<keyword evidence="4" id="KW-1185">Reference proteome</keyword>
<dbReference type="Pfam" id="PF01381">
    <property type="entry name" value="HTH_3"/>
    <property type="match status" value="1"/>
</dbReference>
<dbReference type="OrthoDB" id="4640255at2"/>
<dbReference type="SMART" id="SM00530">
    <property type="entry name" value="HTH_XRE"/>
    <property type="match status" value="1"/>
</dbReference>
<dbReference type="Proteomes" id="UP000028058">
    <property type="component" value="Unassembled WGS sequence"/>
</dbReference>
<evidence type="ECO:0000256" key="1">
    <source>
        <dbReference type="SAM" id="MobiDB-lite"/>
    </source>
</evidence>
<sequence length="121" mass="12355">MPIWGVDTMPFMARGESETDAAAATLARQAATALAGELAARGFSRADLARLMGVSPGRVSQILSGDANLTVRSLAGAAAALGACVEIRFTEPPRPQDAPRSSETGGDGTSSLRGGVVRSRL</sequence>
<proteinExistence type="predicted"/>
<feature type="compositionally biased region" description="Polar residues" evidence="1">
    <location>
        <begin position="99"/>
        <end position="112"/>
    </location>
</feature>
<reference evidence="3 4" key="1">
    <citation type="journal article" date="2014" name="Genome Announc.">
        <title>Draft Genome Sequence of Streptomyces fradiae ATCC 19609, a Strain Highly Sensitive to Antibiotics.</title>
        <authorList>
            <person name="Bekker O.B."/>
            <person name="Klimina K.M."/>
            <person name="Vatlin A.A."/>
            <person name="Zakharevich N.V."/>
            <person name="Kasianov A.S."/>
            <person name="Danilenko V.N."/>
        </authorList>
    </citation>
    <scope>NUCLEOTIDE SEQUENCE [LARGE SCALE GENOMIC DNA]</scope>
    <source>
        <strain evidence="3 4">ATCC 19609</strain>
    </source>
</reference>
<dbReference type="InterPro" id="IPR001387">
    <property type="entry name" value="Cro/C1-type_HTH"/>
</dbReference>
<dbReference type="Gene3D" id="1.10.260.40">
    <property type="entry name" value="lambda repressor-like DNA-binding domains"/>
    <property type="match status" value="1"/>
</dbReference>
<evidence type="ECO:0000313" key="3">
    <source>
        <dbReference type="EMBL" id="RKM97422.1"/>
    </source>
</evidence>
<dbReference type="CDD" id="cd00093">
    <property type="entry name" value="HTH_XRE"/>
    <property type="match status" value="1"/>
</dbReference>
<dbReference type="SUPFAM" id="SSF47413">
    <property type="entry name" value="lambda repressor-like DNA-binding domains"/>
    <property type="match status" value="1"/>
</dbReference>
<dbReference type="InterPro" id="IPR010982">
    <property type="entry name" value="Lambda_DNA-bd_dom_sf"/>
</dbReference>
<dbReference type="EMBL" id="JNAD02000003">
    <property type="protein sequence ID" value="RKM97422.1"/>
    <property type="molecule type" value="Genomic_DNA"/>
</dbReference>
<feature type="region of interest" description="Disordered" evidence="1">
    <location>
        <begin position="90"/>
        <end position="121"/>
    </location>
</feature>
<dbReference type="GO" id="GO:0003677">
    <property type="term" value="F:DNA binding"/>
    <property type="evidence" value="ECO:0007669"/>
    <property type="project" value="InterPro"/>
</dbReference>
<accession>A0A3R7HKG1</accession>
<organism evidence="3 4">
    <name type="scientific">Streptomyces xinghaiensis</name>
    <dbReference type="NCBI Taxonomy" id="1038928"/>
    <lineage>
        <taxon>Bacteria</taxon>
        <taxon>Bacillati</taxon>
        <taxon>Actinomycetota</taxon>
        <taxon>Actinomycetes</taxon>
        <taxon>Kitasatosporales</taxon>
        <taxon>Streptomycetaceae</taxon>
        <taxon>Streptomyces</taxon>
    </lineage>
</organism>
<protein>
    <submittedName>
        <fullName evidence="3">Helix-turn-helix domain-containing protein</fullName>
    </submittedName>
</protein>
<feature type="domain" description="HTH cro/C1-type" evidence="2">
    <location>
        <begin position="40"/>
        <end position="88"/>
    </location>
</feature>
<comment type="caution">
    <text evidence="3">The sequence shown here is derived from an EMBL/GenBank/DDBJ whole genome shotgun (WGS) entry which is preliminary data.</text>
</comment>
<dbReference type="PROSITE" id="PS50943">
    <property type="entry name" value="HTH_CROC1"/>
    <property type="match status" value="1"/>
</dbReference>
<dbReference type="AlphaFoldDB" id="A0A3R7HKG1"/>
<evidence type="ECO:0000259" key="2">
    <source>
        <dbReference type="PROSITE" id="PS50943"/>
    </source>
</evidence>
<name>A0A3R7HKG1_9ACTN</name>
<gene>
    <name evidence="3" type="ORF">SFRA_009480</name>
</gene>